<reference evidence="1 2" key="1">
    <citation type="submission" date="2018-05" db="EMBL/GenBank/DDBJ databases">
        <authorList>
            <person name="Zhang Y.-J."/>
        </authorList>
    </citation>
    <scope>NUCLEOTIDE SEQUENCE [LARGE SCALE GENOMIC DNA]</scope>
    <source>
        <strain evidence="1 2">CY04</strain>
    </source>
</reference>
<accession>A0ABX0WAE1</accession>
<sequence length="158" mass="16887">MSPFGSSSHLKAQRSSCLNWLRALIGVCALTVQMLAPIAAHSANTGDWMEICGEDGPALMQVQLSDDEQAPCPKCDECKFCQLVVSTGNIPNPALNSYSLPVVTAISVQHEGNVEANPAQFWHENRGPPNLISHTNPSDGICRPSIDETLSKGGASWT</sequence>
<protein>
    <recommendedName>
        <fullName evidence="3">DUF2946 domain-containing protein</fullName>
    </recommendedName>
</protein>
<proteinExistence type="predicted"/>
<evidence type="ECO:0008006" key="3">
    <source>
        <dbReference type="Google" id="ProtNLM"/>
    </source>
</evidence>
<dbReference type="EMBL" id="QHLQ01000017">
    <property type="protein sequence ID" value="NIZ62391.1"/>
    <property type="molecule type" value="Genomic_DNA"/>
</dbReference>
<dbReference type="Proteomes" id="UP001429564">
    <property type="component" value="Unassembled WGS sequence"/>
</dbReference>
<dbReference type="RefSeq" id="WP_206188483.1">
    <property type="nucleotide sequence ID" value="NZ_QHLQ01000017.1"/>
</dbReference>
<comment type="caution">
    <text evidence="1">The sequence shown here is derived from an EMBL/GenBank/DDBJ whole genome shotgun (WGS) entry which is preliminary data.</text>
</comment>
<evidence type="ECO:0000313" key="1">
    <source>
        <dbReference type="EMBL" id="NIZ62391.1"/>
    </source>
</evidence>
<gene>
    <name evidence="1" type="ORF">DL239_15570</name>
</gene>
<organism evidence="1 2">
    <name type="scientific">Parasedimentitalea denitrificans</name>
    <dbReference type="NCBI Taxonomy" id="2211118"/>
    <lineage>
        <taxon>Bacteria</taxon>
        <taxon>Pseudomonadati</taxon>
        <taxon>Pseudomonadota</taxon>
        <taxon>Alphaproteobacteria</taxon>
        <taxon>Rhodobacterales</taxon>
        <taxon>Paracoccaceae</taxon>
        <taxon>Parasedimentitalea</taxon>
    </lineage>
</organism>
<dbReference type="InterPro" id="IPR021333">
    <property type="entry name" value="DUF2946"/>
</dbReference>
<dbReference type="Pfam" id="PF11162">
    <property type="entry name" value="DUF2946"/>
    <property type="match status" value="1"/>
</dbReference>
<evidence type="ECO:0000313" key="2">
    <source>
        <dbReference type="Proteomes" id="UP001429564"/>
    </source>
</evidence>
<name>A0ABX0WAE1_9RHOB</name>
<keyword evidence="2" id="KW-1185">Reference proteome</keyword>